<dbReference type="PANTHER" id="PTHR47197">
    <property type="entry name" value="PROTEIN NIRF"/>
    <property type="match status" value="1"/>
</dbReference>
<dbReference type="SUPFAM" id="SSF50974">
    <property type="entry name" value="Nitrous oxide reductase, N-terminal domain"/>
    <property type="match status" value="1"/>
</dbReference>
<name>A0A7D6ZZ28_9NOCA</name>
<keyword evidence="5" id="KW-1185">Reference proteome</keyword>
<keyword evidence="1 2" id="KW-0732">Signal</keyword>
<dbReference type="Pfam" id="PF21783">
    <property type="entry name" value="YNCE"/>
    <property type="match status" value="1"/>
</dbReference>
<dbReference type="AlphaFoldDB" id="A0A7D6ZZ28"/>
<dbReference type="InterPro" id="IPR015943">
    <property type="entry name" value="WD40/YVTN_repeat-like_dom_sf"/>
</dbReference>
<sequence length="395" mass="42167">MTARRARLGVIACFLVLAGCSGSKAGTVDSTAAAPSTTVAPTTAEAAANLLPGMPPPLSPTDVYAATRELSPAVAGHLTRVYVPNSESNSVTVIDPATFQVIDTYPSGGKEPQHVVPSYDLQTLYVNNDLPIGGGSLLPIDPRTGAAGQPIPVRDPYNLYFTPDGRYALVIAEADKSIDIYDPHSWQKIDAIAVPDCPGVNHMDFTADGRFALTSCEFSGRMAVVDIAALSLVKMIDLPQGRGGKPQDVKLSPDGRTFYVADMVADGIYVFDAKTFDNTGFLPTGHGAHGLYVTRDSRQMLITNRHEGSLSVWDFAANALVHKWFIPGGGSPDMGNLSVDGRVFWVAGRYHGEVYAIDIAEWKLLARIKVGNGAHGLTIWPQPGRYSTGHTGVMR</sequence>
<reference evidence="4 5" key="1">
    <citation type="submission" date="2020-07" db="EMBL/GenBank/DDBJ databases">
        <authorList>
            <person name="Zhuang K."/>
            <person name="Ran Y."/>
        </authorList>
    </citation>
    <scope>NUCLEOTIDE SEQUENCE [LARGE SCALE GENOMIC DNA]</scope>
    <source>
        <strain evidence="4 5">WCH-YHL-001</strain>
    </source>
</reference>
<feature type="domain" description="YNCE-like beta-propeller" evidence="3">
    <location>
        <begin position="64"/>
        <end position="377"/>
    </location>
</feature>
<evidence type="ECO:0000313" key="4">
    <source>
        <dbReference type="EMBL" id="QLY32049.1"/>
    </source>
</evidence>
<dbReference type="EMBL" id="CP059399">
    <property type="protein sequence ID" value="QLY32049.1"/>
    <property type="molecule type" value="Genomic_DNA"/>
</dbReference>
<evidence type="ECO:0000313" key="5">
    <source>
        <dbReference type="Proteomes" id="UP000515512"/>
    </source>
</evidence>
<accession>A0A7D6ZZ28</accession>
<feature type="chain" id="PRO_5027594841" evidence="2">
    <location>
        <begin position="26"/>
        <end position="395"/>
    </location>
</feature>
<evidence type="ECO:0000256" key="2">
    <source>
        <dbReference type="SAM" id="SignalP"/>
    </source>
</evidence>
<organism evidence="4 5">
    <name type="scientific">Nocardia huaxiensis</name>
    <dbReference type="NCBI Taxonomy" id="2755382"/>
    <lineage>
        <taxon>Bacteria</taxon>
        <taxon>Bacillati</taxon>
        <taxon>Actinomycetota</taxon>
        <taxon>Actinomycetes</taxon>
        <taxon>Mycobacteriales</taxon>
        <taxon>Nocardiaceae</taxon>
        <taxon>Nocardia</taxon>
    </lineage>
</organism>
<dbReference type="Gene3D" id="2.130.10.10">
    <property type="entry name" value="YVTN repeat-like/Quinoprotein amine dehydrogenase"/>
    <property type="match status" value="2"/>
</dbReference>
<gene>
    <name evidence="4" type="ORF">H0264_07085</name>
</gene>
<protein>
    <submittedName>
        <fullName evidence="4">YncE family protein</fullName>
    </submittedName>
</protein>
<evidence type="ECO:0000259" key="3">
    <source>
        <dbReference type="Pfam" id="PF21783"/>
    </source>
</evidence>
<dbReference type="KEGG" id="nhu:H0264_07085"/>
<dbReference type="PANTHER" id="PTHR47197:SF3">
    <property type="entry name" value="DIHYDRO-HEME D1 DEHYDROGENASE"/>
    <property type="match status" value="1"/>
</dbReference>
<dbReference type="Proteomes" id="UP000515512">
    <property type="component" value="Chromosome"/>
</dbReference>
<dbReference type="InterPro" id="IPR048433">
    <property type="entry name" value="YNCE-like_beta-prop"/>
</dbReference>
<dbReference type="PROSITE" id="PS51257">
    <property type="entry name" value="PROKAR_LIPOPROTEIN"/>
    <property type="match status" value="1"/>
</dbReference>
<dbReference type="InterPro" id="IPR051200">
    <property type="entry name" value="Host-pathogen_enzymatic-act"/>
</dbReference>
<dbReference type="InterPro" id="IPR011045">
    <property type="entry name" value="N2O_reductase_N"/>
</dbReference>
<dbReference type="RefSeq" id="WP_181583222.1">
    <property type="nucleotide sequence ID" value="NZ_CP059399.1"/>
</dbReference>
<dbReference type="InterPro" id="IPR011964">
    <property type="entry name" value="YVTN_b-propeller_repeat"/>
</dbReference>
<feature type="signal peptide" evidence="2">
    <location>
        <begin position="1"/>
        <end position="25"/>
    </location>
</feature>
<proteinExistence type="predicted"/>
<evidence type="ECO:0000256" key="1">
    <source>
        <dbReference type="ARBA" id="ARBA00022729"/>
    </source>
</evidence>
<dbReference type="NCBIfam" id="TIGR02276">
    <property type="entry name" value="beta_rpt_yvtn"/>
    <property type="match status" value="1"/>
</dbReference>